<evidence type="ECO:0000313" key="3">
    <source>
        <dbReference type="EMBL" id="ACQ79688.1"/>
    </source>
</evidence>
<keyword evidence="1" id="KW-0560">Oxidoreductase</keyword>
<organism evidence="3 4">
    <name type="scientific">Beutenbergia cavernae (strain ATCC BAA-8 / DSM 12333 / CCUG 43141 / JCM 11478 / NBRC 16432 / NCIMB 13614 / HKI 0122)</name>
    <dbReference type="NCBI Taxonomy" id="471853"/>
    <lineage>
        <taxon>Bacteria</taxon>
        <taxon>Bacillati</taxon>
        <taxon>Actinomycetota</taxon>
        <taxon>Actinomycetes</taxon>
        <taxon>Micrococcales</taxon>
        <taxon>Beutenbergiaceae</taxon>
        <taxon>Beutenbergia</taxon>
    </lineage>
</organism>
<dbReference type="SUPFAM" id="SSF50475">
    <property type="entry name" value="FMN-binding split barrel"/>
    <property type="match status" value="1"/>
</dbReference>
<dbReference type="GO" id="GO:0070967">
    <property type="term" value="F:coenzyme F420 binding"/>
    <property type="evidence" value="ECO:0007669"/>
    <property type="project" value="TreeGrafter"/>
</dbReference>
<protein>
    <submittedName>
        <fullName evidence="3">Pyridoxamine 5'-phosphate oxidase-related protein FMN-binding</fullName>
    </submittedName>
</protein>
<dbReference type="InterPro" id="IPR052019">
    <property type="entry name" value="F420H2_bilvrd_red/Heme_oxyg"/>
</dbReference>
<dbReference type="Proteomes" id="UP000007962">
    <property type="component" value="Chromosome"/>
</dbReference>
<dbReference type="GO" id="GO:0016627">
    <property type="term" value="F:oxidoreductase activity, acting on the CH-CH group of donors"/>
    <property type="evidence" value="ECO:0007669"/>
    <property type="project" value="TreeGrafter"/>
</dbReference>
<gene>
    <name evidence="3" type="ordered locus">Bcav_1430</name>
</gene>
<dbReference type="PANTHER" id="PTHR35176:SF4">
    <property type="entry name" value="PYRIDOXAMINE 5'-PHOSPHATE OXIDASE-RELATED FMN-BINDING"/>
    <property type="match status" value="1"/>
</dbReference>
<dbReference type="RefSeq" id="WP_015881928.1">
    <property type="nucleotide sequence ID" value="NC_012669.1"/>
</dbReference>
<sequence length="159" mass="17295">MTLLQVEEPHDAHVHARLSRDPVVWLTTVRDDGVGHAVPMWFVWDDPQLLLWASPGTRKLAHLDSRPDVALHLDTAAGGTDAVLLDGVVRREGAAAWEVPAFTTKYGDELGGTEGARAWAETFSVPLVVDVARILAWDYPGGTFRQTTWPPGAEDAPAP</sequence>
<evidence type="ECO:0000256" key="1">
    <source>
        <dbReference type="ARBA" id="ARBA00023002"/>
    </source>
</evidence>
<dbReference type="Pfam" id="PF01243">
    <property type="entry name" value="PNPOx_N"/>
    <property type="match status" value="1"/>
</dbReference>
<reference evidence="3 4" key="1">
    <citation type="journal article" date="2009" name="Stand. Genomic Sci.">
        <title>Complete genome sequence of Beutenbergia cavernae type strain (HKI 0122).</title>
        <authorList>
            <person name="Land M."/>
            <person name="Pukall R."/>
            <person name="Abt B."/>
            <person name="Goker M."/>
            <person name="Rohde M."/>
            <person name="Glavina Del Rio T."/>
            <person name="Tice H."/>
            <person name="Copeland A."/>
            <person name="Cheng J.F."/>
            <person name="Lucas S."/>
            <person name="Chen F."/>
            <person name="Nolan M."/>
            <person name="Bruce D."/>
            <person name="Goodwin L."/>
            <person name="Pitluck S."/>
            <person name="Ivanova N."/>
            <person name="Mavromatis K."/>
            <person name="Ovchinnikova G."/>
            <person name="Pati A."/>
            <person name="Chen A."/>
            <person name="Palaniappan K."/>
            <person name="Hauser L."/>
            <person name="Chang Y.J."/>
            <person name="Jefferies C.C."/>
            <person name="Saunders E."/>
            <person name="Brettin T."/>
            <person name="Detter J.C."/>
            <person name="Han C."/>
            <person name="Chain P."/>
            <person name="Bristow J."/>
            <person name="Eisen J.A."/>
            <person name="Markowitz V."/>
            <person name="Hugenholtz P."/>
            <person name="Kyrpides N.C."/>
            <person name="Klenk H.P."/>
            <person name="Lapidus A."/>
        </authorList>
    </citation>
    <scope>NUCLEOTIDE SEQUENCE [LARGE SCALE GENOMIC DNA]</scope>
    <source>
        <strain evidence="4">ATCC BAA-8 / DSM 12333 / NBRC 16432</strain>
    </source>
</reference>
<dbReference type="OrthoDB" id="4551790at2"/>
<dbReference type="GO" id="GO:0005829">
    <property type="term" value="C:cytosol"/>
    <property type="evidence" value="ECO:0007669"/>
    <property type="project" value="TreeGrafter"/>
</dbReference>
<dbReference type="InterPro" id="IPR012349">
    <property type="entry name" value="Split_barrel_FMN-bd"/>
</dbReference>
<name>C5C2K2_BEUC1</name>
<accession>C5C2K2</accession>
<proteinExistence type="predicted"/>
<feature type="domain" description="Pyridoxamine 5'-phosphate oxidase N-terminal" evidence="2">
    <location>
        <begin position="13"/>
        <end position="110"/>
    </location>
</feature>
<keyword evidence="4" id="KW-1185">Reference proteome</keyword>
<dbReference type="Gene3D" id="2.30.110.10">
    <property type="entry name" value="Electron Transport, Fmn-binding Protein, Chain A"/>
    <property type="match status" value="1"/>
</dbReference>
<dbReference type="HOGENOM" id="CLU_150521_0_0_11"/>
<evidence type="ECO:0000313" key="4">
    <source>
        <dbReference type="Proteomes" id="UP000007962"/>
    </source>
</evidence>
<dbReference type="eggNOG" id="COG3576">
    <property type="taxonomic scope" value="Bacteria"/>
</dbReference>
<dbReference type="AlphaFoldDB" id="C5C2K2"/>
<dbReference type="PANTHER" id="PTHR35176">
    <property type="entry name" value="HEME OXYGENASE HI_0854-RELATED"/>
    <property type="match status" value="1"/>
</dbReference>
<dbReference type="KEGG" id="bcv:Bcav_1430"/>
<dbReference type="InterPro" id="IPR011576">
    <property type="entry name" value="Pyridox_Oxase_N"/>
</dbReference>
<dbReference type="STRING" id="471853.Bcav_1430"/>
<evidence type="ECO:0000259" key="2">
    <source>
        <dbReference type="Pfam" id="PF01243"/>
    </source>
</evidence>
<dbReference type="EMBL" id="CP001618">
    <property type="protein sequence ID" value="ACQ79688.1"/>
    <property type="molecule type" value="Genomic_DNA"/>
</dbReference>